<reference evidence="2" key="1">
    <citation type="submission" date="2011-02" db="EMBL/GenBank/DDBJ databases">
        <authorList>
            <person name="Aslett M."/>
        </authorList>
    </citation>
    <scope>NUCLEOTIDE SEQUENCE</scope>
    <source>
        <strain evidence="2">Liverpool</strain>
    </source>
</reference>
<feature type="region of interest" description="Disordered" evidence="1">
    <location>
        <begin position="1828"/>
        <end position="1879"/>
    </location>
</feature>
<dbReference type="EMBL" id="FR823391">
    <property type="protein sequence ID" value="CBZ54670.1"/>
    <property type="molecule type" value="Genomic_DNA"/>
</dbReference>
<name>F0VKR9_NEOCL</name>
<keyword evidence="4" id="KW-1185">Reference proteome</keyword>
<feature type="compositionally biased region" description="Low complexity" evidence="1">
    <location>
        <begin position="1660"/>
        <end position="1678"/>
    </location>
</feature>
<feature type="region of interest" description="Disordered" evidence="1">
    <location>
        <begin position="548"/>
        <end position="653"/>
    </location>
</feature>
<feature type="compositionally biased region" description="Polar residues" evidence="1">
    <location>
        <begin position="63"/>
        <end position="84"/>
    </location>
</feature>
<organism evidence="2 4">
    <name type="scientific">Neospora caninum (strain Liverpool)</name>
    <dbReference type="NCBI Taxonomy" id="572307"/>
    <lineage>
        <taxon>Eukaryota</taxon>
        <taxon>Sar</taxon>
        <taxon>Alveolata</taxon>
        <taxon>Apicomplexa</taxon>
        <taxon>Conoidasida</taxon>
        <taxon>Coccidia</taxon>
        <taxon>Eucoccidiorida</taxon>
        <taxon>Eimeriorina</taxon>
        <taxon>Sarcocystidae</taxon>
        <taxon>Neospora</taxon>
    </lineage>
</organism>
<protein>
    <submittedName>
        <fullName evidence="3">AP2 domain transcription factor AP2X-5</fullName>
    </submittedName>
</protein>
<feature type="region of interest" description="Disordered" evidence="1">
    <location>
        <begin position="250"/>
        <end position="325"/>
    </location>
</feature>
<feature type="compositionally biased region" description="Low complexity" evidence="1">
    <location>
        <begin position="466"/>
        <end position="493"/>
    </location>
</feature>
<feature type="region of interest" description="Disordered" evidence="1">
    <location>
        <begin position="906"/>
        <end position="933"/>
    </location>
</feature>
<feature type="compositionally biased region" description="Gly residues" evidence="1">
    <location>
        <begin position="1035"/>
        <end position="1051"/>
    </location>
</feature>
<dbReference type="VEuPathDB" id="ToxoDB:NCLIV_050970"/>
<feature type="compositionally biased region" description="Basic and acidic residues" evidence="1">
    <location>
        <begin position="1491"/>
        <end position="1502"/>
    </location>
</feature>
<evidence type="ECO:0000313" key="2">
    <source>
        <dbReference type="EMBL" id="CBZ54670.1"/>
    </source>
</evidence>
<feature type="compositionally biased region" description="Basic and acidic residues" evidence="1">
    <location>
        <begin position="614"/>
        <end position="632"/>
    </location>
</feature>
<proteinExistence type="predicted"/>
<feature type="compositionally biased region" description="Pro residues" evidence="1">
    <location>
        <begin position="1238"/>
        <end position="1252"/>
    </location>
</feature>
<dbReference type="Proteomes" id="UP000007494">
    <property type="component" value="Chromosome X"/>
</dbReference>
<dbReference type="OMA" id="CEWARRF"/>
<feature type="region of interest" description="Disordered" evidence="1">
    <location>
        <begin position="1237"/>
        <end position="1257"/>
    </location>
</feature>
<gene>
    <name evidence="3" type="ORF">BN1204_050970</name>
    <name evidence="2" type="ORF">NCLIV_050970</name>
</gene>
<feature type="region of interest" description="Disordered" evidence="1">
    <location>
        <begin position="1"/>
        <end position="20"/>
    </location>
</feature>
<feature type="region of interest" description="Disordered" evidence="1">
    <location>
        <begin position="720"/>
        <end position="750"/>
    </location>
</feature>
<evidence type="ECO:0000256" key="1">
    <source>
        <dbReference type="SAM" id="MobiDB-lite"/>
    </source>
</evidence>
<sequence length="2072" mass="220195">MATFQIDSLDMGSEPGVSVSHALDRSPFPFTIFNSSSSLRREDNARREELSFYSSHSASRDQASCGHSFSGQHPSPGCSTTGATHYQDDGRNAFLHSTPSQAYPSALAPEFSFSAEEARSAVGYCLPNMQREHGGSCSESGGVDPSRLVQPCSSNQYSSGSQPAPLWFQTQAPPAGDSAAQSYGYVFPASQGVAHSFSEDAAKQKLERGDRGRHFGAPLSQLSSAVSDTSCSAYTAHYGTNASVICNPQERDREEDPDSPSYVASLSFPPVSQGSQGGEAHAFHTSATRNGMRKRGGEDSTGEAATPGEQPRQGDNPGRSSDFGTENSLKAAAEELYSKFHLSESVQRHRPSLAFGHNEGAGKGKTRAHPYSLPGRSACSGWPVSSVPAFSLPRSASVTRRQAEKEGSGEQEEREVADRLTLGDCLQSGFPLSSDMRLAIKGEGAGPSSGGSCRLEGYTLSRKPTESTTHPSFSSSSSQSFSPPLSSSRGSPRLEPKAAPVQLPEEERERGAEENNFLGFVLPPRQEQERHGASLFSGALQMQMTVVGEGEERQATATRTAAPGEQRDAQGEEKRGQGADNAVHAQPGPPVQAVEDDAERGHEGEGQGASRECFGADRQAEDEGDANRRSLEGDAVTSTKRKRGSPQPAKMYFHKKKEAWRAEVLIDGTKRQKSFSCKMYGEPRARMLCEWARRFARDFGRLPSNQDVANYIPCLSECPPAPRSGSPAESSKPEGSPYPPSFSFSSGASFPENDADKYRGSCWGNPSPPAAHPQGVPYGNEGRYPFFSNASPGVPDGVHVPSLMHMSYGSSPPHGQSSEFSSFPPPERWREMDAREMWAPPHSGREGAGNIERTQTDKAAQGRADCPYSPYGQMPQPSFYPATGMERPQHECWKFPVQAEPFPTEAPAWSSRPEAFSGDASHQVPAWPDSWRREDGTRASETVFSSGPAALGWPPAVGAAGEDAQRRFAGAQDARSRGVAPAASETHEQGGGFRGSPPEHCADANAPSFARQPLNAAEAVGQERMRREREERMRLGGGLAGQPLTGDGGAGQNFSHLGVSGSHAGPGTPGGPRASPPQSVNASFQMYAPSGGHQPEGSPQVYPEEARASAQYPQTPEGKSAQQLPSTSCPPSPFSSSTCAGTTVASFPSSSGSAGVPASSLLPASADIPFSPFPSPFISDGPFPPVPFSSRYRGIGDEAFLGPSYSVSSGEAPGSRPPCDAALPYFPSRLQSQQGPLPFYPSPASARPPPGPSTDSGMFYHASLSSVSPAFYGPQVYERAPGVFVAGHVSRPLLSAVELAADVAAMSLFSLEKQSFESLVSQTLEDLKREEGAAASAPAFPSSVDGKAAPSFSLPLPLLLHASSLLDQMEDPFSGFSLDPWGQAFAAILPATSDYQRPFPSAGTPSGLPHGRPTNGGTFIAAPEAGPPAAADPGREGANAELRAQAVAQAGQNKRRTGGPRERSVGDPGKNAGSGTDSDRGRHLGAAGDGRFGEQDGKEESRNSSACGDADAKGFTAFVQKRREMNIAAGARFEELDGLKNLTRPRGGRTKRFNVGKKPFSGVRGIYFQQGAWKVRYRGDQEEVLKVFPYVNGDFDSMWVQFSLARQFLRQVIAKGRQLHDSDGEGLSDEEPAWILRRDAASANSASRRAELGRSRRGHQSSSRSSSLSASQPRQGSSEASGADAPLTSSMRTRRHELASADGLGPQKGEAPSSPTFLGPRGVSGPDDAVRAPEHHTGELRSEEASDASVYPFLPGSSKPQERQAGRSQGGGCSRRLEAAVESLRPISRTDFFEPIFFPALFGPTSEKWGARAESVKDEVKALEQKRCAAAPELGRPAGVSGDASAELRRGAEKKRGSEDGVSRDCLSPGDSEAAGEKASCEGVFCQAREKRRKVSESGPGGQIPELCATQDPVEVKKDAFSELGPIEGACGSRKETEEAELEETPTPSLGCGASVSSFPRSFGSPFAEEGSASPHGEKECAESRSQLEGDRPATPVEAFEALARDSVSDKPALPPTPLSREKEFQLVASYPWDVTGALSKGRAEWQTLPHLPLLLQDRHDRVLASSFSWSF</sequence>
<feature type="region of interest" description="Disordered" evidence="1">
    <location>
        <begin position="63"/>
        <end position="94"/>
    </location>
</feature>
<dbReference type="OrthoDB" id="360720at2759"/>
<reference evidence="2" key="2">
    <citation type="submission" date="2011-03" db="EMBL/GenBank/DDBJ databases">
        <title>Comparative genomics and transcriptomics of Neospora caninum and Toxoplasma gondii.</title>
        <authorList>
            <person name="Reid A.J."/>
            <person name="Sohal A."/>
            <person name="Harris D."/>
            <person name="Quail M."/>
            <person name="Sanders M."/>
            <person name="Berriman M."/>
            <person name="Wastling J.M."/>
            <person name="Pain A."/>
        </authorList>
    </citation>
    <scope>NUCLEOTIDE SEQUENCE</scope>
    <source>
        <strain evidence="2">Liverpool</strain>
    </source>
</reference>
<feature type="compositionally biased region" description="Basic and acidic residues" evidence="1">
    <location>
        <begin position="1021"/>
        <end position="1034"/>
    </location>
</feature>
<feature type="compositionally biased region" description="Low complexity" evidence="1">
    <location>
        <begin position="1421"/>
        <end position="1432"/>
    </location>
</feature>
<feature type="region of interest" description="Disordered" evidence="1">
    <location>
        <begin position="967"/>
        <end position="1135"/>
    </location>
</feature>
<reference evidence="3" key="4">
    <citation type="journal article" date="2015" name="PLoS ONE">
        <title>Comprehensive Evaluation of Toxoplasma gondii VEG and Neospora caninum LIV Genomes with Tachyzoite Stage Transcriptome and Proteome Defines Novel Transcript Features.</title>
        <authorList>
            <person name="Ramaprasad A."/>
            <person name="Mourier T."/>
            <person name="Naeem R."/>
            <person name="Malas T.B."/>
            <person name="Moussa E."/>
            <person name="Panigrahi A."/>
            <person name="Vermont S.J."/>
            <person name="Otto T.D."/>
            <person name="Wastling J."/>
            <person name="Pain A."/>
        </authorList>
    </citation>
    <scope>NUCLEOTIDE SEQUENCE</scope>
    <source>
        <strain evidence="3">Liverpool</strain>
    </source>
</reference>
<dbReference type="RefSeq" id="XP_003884700.1">
    <property type="nucleotide sequence ID" value="XM_003884651.1"/>
</dbReference>
<feature type="compositionally biased region" description="Basic and acidic residues" evidence="1">
    <location>
        <begin position="565"/>
        <end position="577"/>
    </location>
</feature>
<dbReference type="EMBL" id="LN714485">
    <property type="protein sequence ID" value="CEL69386.1"/>
    <property type="molecule type" value="Genomic_DNA"/>
</dbReference>
<feature type="compositionally biased region" description="Basic and acidic residues" evidence="1">
    <location>
        <begin position="1976"/>
        <end position="1992"/>
    </location>
</feature>
<dbReference type="GeneID" id="13446375"/>
<accession>F0VKR9</accession>
<feature type="compositionally biased region" description="Low complexity" evidence="1">
    <location>
        <begin position="741"/>
        <end position="750"/>
    </location>
</feature>
<feature type="region of interest" description="Disordered" evidence="1">
    <location>
        <begin position="1892"/>
        <end position="1997"/>
    </location>
</feature>
<feature type="region of interest" description="Disordered" evidence="1">
    <location>
        <begin position="462"/>
        <end position="516"/>
    </location>
</feature>
<feature type="compositionally biased region" description="Basic and acidic residues" evidence="1">
    <location>
        <begin position="1728"/>
        <end position="1744"/>
    </location>
</feature>
<feature type="region of interest" description="Disordered" evidence="1">
    <location>
        <begin position="1645"/>
        <end position="1775"/>
    </location>
</feature>
<feature type="compositionally biased region" description="Basic and acidic residues" evidence="1">
    <location>
        <begin position="1846"/>
        <end position="1863"/>
    </location>
</feature>
<dbReference type="eggNOG" id="ENOG502SZYC">
    <property type="taxonomic scope" value="Eukaryota"/>
</dbReference>
<dbReference type="InParanoid" id="F0VKR9"/>
<reference evidence="4" key="3">
    <citation type="journal article" date="2012" name="PLoS Pathog.">
        <title>Comparative genomics of the apicomplexan parasites Toxoplasma gondii and Neospora caninum: Coccidia differing in host range and transmission strategy.</title>
        <authorList>
            <person name="Reid A.J."/>
            <person name="Vermont S.J."/>
            <person name="Cotton J.A."/>
            <person name="Harris D."/>
            <person name="Hill-Cawthorne G.A."/>
            <person name="Konen-Waisman S."/>
            <person name="Latham S.M."/>
            <person name="Mourier T."/>
            <person name="Norton R."/>
            <person name="Quail M.A."/>
            <person name="Sanders M."/>
            <person name="Shanmugam D."/>
            <person name="Sohal A."/>
            <person name="Wasmuth J.D."/>
            <person name="Brunk B."/>
            <person name="Grigg M.E."/>
            <person name="Howard J.C."/>
            <person name="Parkinson J."/>
            <person name="Roos D.S."/>
            <person name="Trees A.J."/>
            <person name="Berriman M."/>
            <person name="Pain A."/>
            <person name="Wastling J.M."/>
        </authorList>
    </citation>
    <scope>NUCLEOTIDE SEQUENCE [LARGE SCALE GENOMIC DNA]</scope>
    <source>
        <strain evidence="4">Liverpool</strain>
    </source>
</reference>
<evidence type="ECO:0000313" key="4">
    <source>
        <dbReference type="Proteomes" id="UP000007494"/>
    </source>
</evidence>
<feature type="region of interest" description="Disordered" evidence="1">
    <location>
        <begin position="1396"/>
        <end position="1510"/>
    </location>
</feature>
<evidence type="ECO:0000313" key="3">
    <source>
        <dbReference type="EMBL" id="CEL69386.1"/>
    </source>
</evidence>
<feature type="region of interest" description="Disordered" evidence="1">
    <location>
        <begin position="393"/>
        <end position="420"/>
    </location>
</feature>